<evidence type="ECO:0000256" key="4">
    <source>
        <dbReference type="ARBA" id="ARBA00022454"/>
    </source>
</evidence>
<evidence type="ECO:0000256" key="8">
    <source>
        <dbReference type="ARBA" id="ARBA00022843"/>
    </source>
</evidence>
<evidence type="ECO:0000256" key="2">
    <source>
        <dbReference type="ARBA" id="ARBA00004286"/>
    </source>
</evidence>
<feature type="region of interest" description="Disordered" evidence="14">
    <location>
        <begin position="838"/>
        <end position="1049"/>
    </location>
</feature>
<comment type="subcellular location">
    <subcellularLocation>
        <location evidence="2">Chromosome</location>
    </subcellularLocation>
    <subcellularLocation>
        <location evidence="1">Nucleus</location>
    </subcellularLocation>
</comment>
<dbReference type="CDD" id="cd18432">
    <property type="entry name" value="BRCT_PAXIP1_rpt6_like"/>
    <property type="match status" value="1"/>
</dbReference>
<dbReference type="PANTHER" id="PTHR23196:SF1">
    <property type="entry name" value="PAX-INTERACTING PROTEIN 1"/>
    <property type="match status" value="1"/>
</dbReference>
<name>A0A2A4JI88_HELVI</name>
<dbReference type="SMART" id="SM00292">
    <property type="entry name" value="BRCT"/>
    <property type="match status" value="1"/>
</dbReference>
<sequence>MECTQRLECTQDLYDTNTEKTCPEQIGFLGICGVKHPVLKGPNKIGRDPQTCSIVLNLNSVSRQHAVINVLNSREYMLMDLDSANKTKLLNKILQPYIPHPLRDGDTVQFGDIFGVFRLLEEDNELPMTQAIDIPETPVVIKHVSKLNKVPTTLIPESPDVSDRDDSFATPQNRSAKSKLSNSSFIHLNNKSISTKPETSPKTYGNRKTSKPANSLSFISNPNTSLNESLISLKADKNVVDDIHDMDTQAPNPNANESTDSIYTANTQVPPRLSSPSIHSLDTQVPSTEHLPQVRKIDGQHEMQLDIYAANKENNRDIFNAETQPFLCDESLEAANKNNLINKKISDTSTKSESKDKVNTSEEELLFDDVDGEIFDEDFNSQNILQDELPFKEELVKTKPEESSPVAFKRDKRIASDASTDCEDMDMQPTQKIPELPIEKNKQQNDTNCLKRTTRIKSDSSTDCEDIDIASTQIIPELPIKKNTTKGEGKIDKNSNVNPSKRVNRIKSDSSTDCEDIDLIPTQKIPEKKDAVCDDDVIEINDAPSDKLDEDNIATQIIDLDNYVKEKVPFEDMPTQIIDIDEVASKSKDVSFEDQPTQIIDEVEVIPDNTVRVKNSVAETVSPFKVPSSIKLKSKDTPKVTPKDANKSKQMNDDNYYNATQDIYEDLCSQKDLEVVDDKTKEAGKHDNVAHLKRIPSDSSDETSTPKKTKPFVFTDSDLPDSQEIKKNVLSHTRANVTDSSSESEVENCSEDQFTPVVHRKKKKSIPKLDLTKMLEFNKLPERVLTRQRKPTYKIKGCDEVSKKLSESILKPAYLTEQEDQIDGDIIKENIERLKTYEKAKTNKDSKVEEIVKEEKKPSTSRKKTDSKSSEPKEKIKVKIEKPKKKETKTKSESRKDKKSNEAGKDTSKEETTRTLRTRTKKVDIIDKSEQKPVTESNKKEPVNKRNSSTKKQEKERSKSPEIEVRRSKRQRKTKENFEDSQKGLKSILKKSVHEQSTVYNISSSSSESPKSLKRSLVDSDAPSPKRTRGGNTSSMNKNDNTSISNISNASLRATPARVMKTHHVLFTAFPSAEVKQKLEKLGAVIVTDVMQCSVVLTMSIKRTFKLLCAVGLGRPIVGPGWVQACVDTHIVVDPWLYLMKDESAEKRFQFNLQKTLSSKRNFLKGYNVSSTPSVQPNATEMKLIVECSGGTWKEGGANWVCVSCPKDNAMWPALRKRGATVVSTEFILGGVLRQKIDIENNTFK</sequence>
<feature type="compositionally biased region" description="Basic and acidic residues" evidence="14">
    <location>
        <begin position="921"/>
        <end position="944"/>
    </location>
</feature>
<dbReference type="STRING" id="7102.A0A2A4JI88"/>
<dbReference type="Pfam" id="PF16589">
    <property type="entry name" value="BRCT_2"/>
    <property type="match status" value="1"/>
</dbReference>
<dbReference type="Pfam" id="PF00498">
    <property type="entry name" value="FHA"/>
    <property type="match status" value="1"/>
</dbReference>
<feature type="compositionally biased region" description="Polar residues" evidence="14">
    <location>
        <begin position="169"/>
        <end position="220"/>
    </location>
</feature>
<evidence type="ECO:0000256" key="11">
    <source>
        <dbReference type="ARBA" id="ARBA00023306"/>
    </source>
</evidence>
<dbReference type="InterPro" id="IPR000253">
    <property type="entry name" value="FHA_dom"/>
</dbReference>
<dbReference type="CDD" id="cd17744">
    <property type="entry name" value="BRCT_MDC1_rpt1"/>
    <property type="match status" value="1"/>
</dbReference>
<dbReference type="InterPro" id="IPR008984">
    <property type="entry name" value="SMAD_FHA_dom_sf"/>
</dbReference>
<keyword evidence="6" id="KW-0677">Repeat</keyword>
<evidence type="ECO:0000256" key="1">
    <source>
        <dbReference type="ARBA" id="ARBA00004123"/>
    </source>
</evidence>
<dbReference type="InterPro" id="IPR051579">
    <property type="entry name" value="DDR_Transcriptional_Reg"/>
</dbReference>
<feature type="compositionally biased region" description="Basic and acidic residues" evidence="14">
    <location>
        <begin position="951"/>
        <end position="966"/>
    </location>
</feature>
<protein>
    <recommendedName>
        <fullName evidence="3">Mediator of DNA damage checkpoint protein 1</fullName>
    </recommendedName>
    <alternativeName>
        <fullName evidence="13">PAX transactivation activation domain-interacting protein</fullName>
    </alternativeName>
    <alternativeName>
        <fullName evidence="12">PAX-interacting protein 1</fullName>
    </alternativeName>
</protein>
<dbReference type="PROSITE" id="PS50172">
    <property type="entry name" value="BRCT"/>
    <property type="match status" value="1"/>
</dbReference>
<feature type="compositionally biased region" description="Polar residues" evidence="14">
    <location>
        <begin position="270"/>
        <end position="287"/>
    </location>
</feature>
<dbReference type="Gene3D" id="3.40.50.10190">
    <property type="entry name" value="BRCT domain"/>
    <property type="match status" value="2"/>
</dbReference>
<feature type="compositionally biased region" description="Basic and acidic residues" evidence="14">
    <location>
        <begin position="633"/>
        <end position="652"/>
    </location>
</feature>
<feature type="compositionally biased region" description="Basic and acidic residues" evidence="14">
    <location>
        <begin position="889"/>
        <end position="914"/>
    </location>
</feature>
<feature type="compositionally biased region" description="Polar residues" evidence="14">
    <location>
        <begin position="1030"/>
        <end position="1049"/>
    </location>
</feature>
<feature type="region of interest" description="Disordered" evidence="14">
    <location>
        <begin position="483"/>
        <end position="513"/>
    </location>
</feature>
<dbReference type="EMBL" id="NWSH01001369">
    <property type="protein sequence ID" value="PCG71509.1"/>
    <property type="molecule type" value="Genomic_DNA"/>
</dbReference>
<feature type="domain" description="FHA" evidence="15">
    <location>
        <begin position="43"/>
        <end position="94"/>
    </location>
</feature>
<feature type="region of interest" description="Disordered" evidence="14">
    <location>
        <begin position="153"/>
        <end position="220"/>
    </location>
</feature>
<evidence type="ECO:0000256" key="6">
    <source>
        <dbReference type="ARBA" id="ARBA00022737"/>
    </source>
</evidence>
<dbReference type="Gene3D" id="2.60.200.20">
    <property type="match status" value="1"/>
</dbReference>
<feature type="compositionally biased region" description="Basic and acidic residues" evidence="14">
    <location>
        <begin position="974"/>
        <end position="983"/>
    </location>
</feature>
<dbReference type="GO" id="GO:0006974">
    <property type="term" value="P:DNA damage response"/>
    <property type="evidence" value="ECO:0007669"/>
    <property type="project" value="UniProtKB-KW"/>
</dbReference>
<dbReference type="PROSITE" id="PS50006">
    <property type="entry name" value="FHA_DOMAIN"/>
    <property type="match status" value="1"/>
</dbReference>
<keyword evidence="8" id="KW-0832">Ubl conjugation</keyword>
<reference evidence="17" key="1">
    <citation type="submission" date="2017-09" db="EMBL/GenBank/DDBJ databases">
        <title>Contemporary evolution of a Lepidopteran species, Heliothis virescens, in response to modern agricultural practices.</title>
        <authorList>
            <person name="Fritz M.L."/>
            <person name="Deyonke A.M."/>
            <person name="Papanicolaou A."/>
            <person name="Micinski S."/>
            <person name="Westbrook J."/>
            <person name="Gould F."/>
        </authorList>
    </citation>
    <scope>NUCLEOTIDE SEQUENCE [LARGE SCALE GENOMIC DNA]</scope>
    <source>
        <strain evidence="17">HvINT-</strain>
        <tissue evidence="17">Whole body</tissue>
    </source>
</reference>
<feature type="region of interest" description="Disordered" evidence="14">
    <location>
        <begin position="270"/>
        <end position="290"/>
    </location>
</feature>
<gene>
    <name evidence="17" type="ORF">B5V51_1773</name>
</gene>
<feature type="compositionally biased region" description="Low complexity" evidence="14">
    <location>
        <begin position="996"/>
        <end position="1010"/>
    </location>
</feature>
<evidence type="ECO:0000313" key="17">
    <source>
        <dbReference type="EMBL" id="PCG71509.1"/>
    </source>
</evidence>
<evidence type="ECO:0000256" key="13">
    <source>
        <dbReference type="ARBA" id="ARBA00030146"/>
    </source>
</evidence>
<organism evidence="17">
    <name type="scientific">Heliothis virescens</name>
    <name type="common">Tobacco budworm moth</name>
    <dbReference type="NCBI Taxonomy" id="7102"/>
    <lineage>
        <taxon>Eukaryota</taxon>
        <taxon>Metazoa</taxon>
        <taxon>Ecdysozoa</taxon>
        <taxon>Arthropoda</taxon>
        <taxon>Hexapoda</taxon>
        <taxon>Insecta</taxon>
        <taxon>Pterygota</taxon>
        <taxon>Neoptera</taxon>
        <taxon>Endopterygota</taxon>
        <taxon>Lepidoptera</taxon>
        <taxon>Glossata</taxon>
        <taxon>Ditrysia</taxon>
        <taxon>Noctuoidea</taxon>
        <taxon>Noctuidae</taxon>
        <taxon>Heliothinae</taxon>
        <taxon>Heliothis</taxon>
    </lineage>
</organism>
<keyword evidence="4" id="KW-0158">Chromosome</keyword>
<dbReference type="GO" id="GO:0005634">
    <property type="term" value="C:nucleus"/>
    <property type="evidence" value="ECO:0007669"/>
    <property type="project" value="UniProtKB-SubCell"/>
</dbReference>
<dbReference type="PANTHER" id="PTHR23196">
    <property type="entry name" value="PAX TRANSCRIPTION ACTIVATION DOMAIN INTERACTING PROTEIN"/>
    <property type="match status" value="1"/>
</dbReference>
<evidence type="ECO:0000256" key="10">
    <source>
        <dbReference type="ARBA" id="ARBA00023242"/>
    </source>
</evidence>
<dbReference type="SMART" id="SM00240">
    <property type="entry name" value="FHA"/>
    <property type="match status" value="1"/>
</dbReference>
<feature type="compositionally biased region" description="Basic and acidic residues" evidence="14">
    <location>
        <begin position="838"/>
        <end position="881"/>
    </location>
</feature>
<dbReference type="AlphaFoldDB" id="A0A2A4JI88"/>
<feature type="compositionally biased region" description="Basic and acidic residues" evidence="14">
    <location>
        <begin position="679"/>
        <end position="690"/>
    </location>
</feature>
<keyword evidence="9" id="KW-0007">Acetylation</keyword>
<feature type="region of interest" description="Disordered" evidence="14">
    <location>
        <begin position="732"/>
        <end position="751"/>
    </location>
</feature>
<dbReference type="InterPro" id="IPR001357">
    <property type="entry name" value="BRCT_dom"/>
</dbReference>
<proteinExistence type="predicted"/>
<evidence type="ECO:0000256" key="14">
    <source>
        <dbReference type="SAM" id="MobiDB-lite"/>
    </source>
</evidence>
<dbReference type="Pfam" id="PF16770">
    <property type="entry name" value="RTT107_BRCT_5"/>
    <property type="match status" value="1"/>
</dbReference>
<evidence type="ECO:0000256" key="5">
    <source>
        <dbReference type="ARBA" id="ARBA00022499"/>
    </source>
</evidence>
<dbReference type="SUPFAM" id="SSF52113">
    <property type="entry name" value="BRCT domain"/>
    <property type="match status" value="1"/>
</dbReference>
<evidence type="ECO:0000259" key="16">
    <source>
        <dbReference type="PROSITE" id="PS50172"/>
    </source>
</evidence>
<dbReference type="SUPFAM" id="SSF49879">
    <property type="entry name" value="SMAD/FHA domain"/>
    <property type="match status" value="1"/>
</dbReference>
<accession>A0A2A4JI88</accession>
<evidence type="ECO:0000259" key="15">
    <source>
        <dbReference type="PROSITE" id="PS50006"/>
    </source>
</evidence>
<keyword evidence="11" id="KW-0131">Cell cycle</keyword>
<feature type="region of interest" description="Disordered" evidence="14">
    <location>
        <begin position="679"/>
        <end position="719"/>
    </location>
</feature>
<comment type="caution">
    <text evidence="17">The sequence shown here is derived from an EMBL/GenBank/DDBJ whole genome shotgun (WGS) entry which is preliminary data.</text>
</comment>
<keyword evidence="5" id="KW-1017">Isopeptide bond</keyword>
<evidence type="ECO:0000256" key="9">
    <source>
        <dbReference type="ARBA" id="ARBA00022990"/>
    </source>
</evidence>
<dbReference type="GO" id="GO:0005694">
    <property type="term" value="C:chromosome"/>
    <property type="evidence" value="ECO:0007669"/>
    <property type="project" value="UniProtKB-SubCell"/>
</dbReference>
<feature type="domain" description="BRCT" evidence="16">
    <location>
        <begin position="1055"/>
        <end position="1140"/>
    </location>
</feature>
<evidence type="ECO:0000256" key="12">
    <source>
        <dbReference type="ARBA" id="ARBA00023858"/>
    </source>
</evidence>
<dbReference type="InterPro" id="IPR036420">
    <property type="entry name" value="BRCT_dom_sf"/>
</dbReference>
<evidence type="ECO:0000256" key="3">
    <source>
        <dbReference type="ARBA" id="ARBA00015014"/>
    </source>
</evidence>
<feature type="region of interest" description="Disordered" evidence="14">
    <location>
        <begin position="633"/>
        <end position="653"/>
    </location>
</feature>
<evidence type="ECO:0000256" key="7">
    <source>
        <dbReference type="ARBA" id="ARBA00022763"/>
    </source>
</evidence>
<keyword evidence="7" id="KW-0227">DNA damage</keyword>
<keyword evidence="10" id="KW-0539">Nucleus</keyword>